<dbReference type="EMBL" id="AC149489">
    <property type="protein sequence ID" value="ABN06008.1"/>
    <property type="molecule type" value="Genomic_DNA"/>
</dbReference>
<accession>A2Q273</accession>
<gene>
    <name evidence="1" type="ORF">MtrDRAFT_AC149489g20v2</name>
</gene>
<sequence>MSLSPNRQTPPPILLQPFYVEHFDFGKMGYGRRLKAIKVKVKP</sequence>
<reference evidence="1" key="1">
    <citation type="submission" date="2004-08" db="EMBL/GenBank/DDBJ databases">
        <authorList>
            <person name="Town C.D."/>
        </authorList>
    </citation>
    <scope>NUCLEOTIDE SEQUENCE</scope>
</reference>
<protein>
    <submittedName>
        <fullName evidence="1">Uncharacterized protein</fullName>
    </submittedName>
</protein>
<evidence type="ECO:0000313" key="1">
    <source>
        <dbReference type="EMBL" id="ABN06008.1"/>
    </source>
</evidence>
<organism evidence="1">
    <name type="scientific">Medicago truncatula</name>
    <name type="common">Barrel medic</name>
    <name type="synonym">Medicago tribuloides</name>
    <dbReference type="NCBI Taxonomy" id="3880"/>
    <lineage>
        <taxon>Eukaryota</taxon>
        <taxon>Viridiplantae</taxon>
        <taxon>Streptophyta</taxon>
        <taxon>Embryophyta</taxon>
        <taxon>Tracheophyta</taxon>
        <taxon>Spermatophyta</taxon>
        <taxon>Magnoliopsida</taxon>
        <taxon>eudicotyledons</taxon>
        <taxon>Gunneridae</taxon>
        <taxon>Pentapetalae</taxon>
        <taxon>rosids</taxon>
        <taxon>fabids</taxon>
        <taxon>Fabales</taxon>
        <taxon>Fabaceae</taxon>
        <taxon>Papilionoideae</taxon>
        <taxon>50 kb inversion clade</taxon>
        <taxon>NPAAA clade</taxon>
        <taxon>Hologalegina</taxon>
        <taxon>IRL clade</taxon>
        <taxon>Trifolieae</taxon>
        <taxon>Medicago</taxon>
    </lineage>
</organism>
<dbReference type="AlphaFoldDB" id="A2Q273"/>
<reference evidence="1" key="2">
    <citation type="submission" date="2007-03" db="EMBL/GenBank/DDBJ databases">
        <authorList>
            <consortium name="The International Medicago Genome Annotation Group"/>
        </authorList>
    </citation>
    <scope>NUCLEOTIDE SEQUENCE</scope>
</reference>
<name>A2Q273_MEDTR</name>
<proteinExistence type="predicted"/>